<dbReference type="PANTHER" id="PTHR40077">
    <property type="entry name" value="MEMBRANE PROTEIN-RELATED"/>
    <property type="match status" value="1"/>
</dbReference>
<dbReference type="GO" id="GO:0005886">
    <property type="term" value="C:plasma membrane"/>
    <property type="evidence" value="ECO:0007669"/>
    <property type="project" value="UniProtKB-SubCell"/>
</dbReference>
<sequence>MDIDPQLKSALKRFQIIAYIVSVLLIILMFVAVPMNHLWGQPALSAAISPVHGLGYMIYLAMAFDLARRADWPLWPRMVGLLLAGTVPIVSIIVERWCTRTIRAEGVLNKSDGEPATATESAS</sequence>
<protein>
    <submittedName>
        <fullName evidence="8">Integral membrane protein</fullName>
    </submittedName>
</protein>
<accession>A0A543B361</accession>
<keyword evidence="2" id="KW-1003">Cell membrane</keyword>
<dbReference type="Proteomes" id="UP000317043">
    <property type="component" value="Unassembled WGS sequence"/>
</dbReference>
<evidence type="ECO:0000256" key="3">
    <source>
        <dbReference type="ARBA" id="ARBA00022692"/>
    </source>
</evidence>
<dbReference type="NCBIfam" id="TIGR03954">
    <property type="entry name" value="integ_memb_HG"/>
    <property type="match status" value="1"/>
</dbReference>
<name>A0A543B361_9ACTN</name>
<keyword evidence="3 6" id="KW-0812">Transmembrane</keyword>
<evidence type="ECO:0000256" key="2">
    <source>
        <dbReference type="ARBA" id="ARBA00022475"/>
    </source>
</evidence>
<dbReference type="RefSeq" id="WP_170183449.1">
    <property type="nucleotide sequence ID" value="NZ_JBHTGS010000002.1"/>
</dbReference>
<organism evidence="8 9">
    <name type="scientific">Stackebrandtia endophytica</name>
    <dbReference type="NCBI Taxonomy" id="1496996"/>
    <lineage>
        <taxon>Bacteria</taxon>
        <taxon>Bacillati</taxon>
        <taxon>Actinomycetota</taxon>
        <taxon>Actinomycetes</taxon>
        <taxon>Glycomycetales</taxon>
        <taxon>Glycomycetaceae</taxon>
        <taxon>Stackebrandtia</taxon>
    </lineage>
</organism>
<evidence type="ECO:0000313" key="8">
    <source>
        <dbReference type="EMBL" id="TQL79267.1"/>
    </source>
</evidence>
<keyword evidence="4 6" id="KW-1133">Transmembrane helix</keyword>
<feature type="transmembrane region" description="Helical" evidence="6">
    <location>
        <begin position="74"/>
        <end position="94"/>
    </location>
</feature>
<feature type="domain" description="DUF3817" evidence="7">
    <location>
        <begin position="11"/>
        <end position="100"/>
    </location>
</feature>
<proteinExistence type="predicted"/>
<evidence type="ECO:0000256" key="6">
    <source>
        <dbReference type="SAM" id="Phobius"/>
    </source>
</evidence>
<reference evidence="8 9" key="1">
    <citation type="submission" date="2019-06" db="EMBL/GenBank/DDBJ databases">
        <title>Sequencing the genomes of 1000 actinobacteria strains.</title>
        <authorList>
            <person name="Klenk H.-P."/>
        </authorList>
    </citation>
    <scope>NUCLEOTIDE SEQUENCE [LARGE SCALE GENOMIC DNA]</scope>
    <source>
        <strain evidence="8 9">DSM 45928</strain>
    </source>
</reference>
<keyword evidence="9" id="KW-1185">Reference proteome</keyword>
<dbReference type="EMBL" id="VFOW01000001">
    <property type="protein sequence ID" value="TQL79267.1"/>
    <property type="molecule type" value="Genomic_DNA"/>
</dbReference>
<dbReference type="InParanoid" id="A0A543B361"/>
<comment type="caution">
    <text evidence="8">The sequence shown here is derived from an EMBL/GenBank/DDBJ whole genome shotgun (WGS) entry which is preliminary data.</text>
</comment>
<dbReference type="AlphaFoldDB" id="A0A543B361"/>
<comment type="subcellular location">
    <subcellularLocation>
        <location evidence="1">Cell membrane</location>
        <topology evidence="1">Multi-pass membrane protein</topology>
    </subcellularLocation>
</comment>
<evidence type="ECO:0000259" key="7">
    <source>
        <dbReference type="Pfam" id="PF12823"/>
    </source>
</evidence>
<evidence type="ECO:0000313" key="9">
    <source>
        <dbReference type="Proteomes" id="UP000317043"/>
    </source>
</evidence>
<gene>
    <name evidence="8" type="ORF">FB566_4868</name>
</gene>
<keyword evidence="5 6" id="KW-0472">Membrane</keyword>
<dbReference type="InterPro" id="IPR023845">
    <property type="entry name" value="DUF3817_TM"/>
</dbReference>
<dbReference type="PANTHER" id="PTHR40077:SF2">
    <property type="entry name" value="MEMBRANE PROTEIN"/>
    <property type="match status" value="1"/>
</dbReference>
<evidence type="ECO:0000256" key="1">
    <source>
        <dbReference type="ARBA" id="ARBA00004651"/>
    </source>
</evidence>
<dbReference type="Pfam" id="PF12823">
    <property type="entry name" value="DUF3817"/>
    <property type="match status" value="1"/>
</dbReference>
<evidence type="ECO:0000256" key="5">
    <source>
        <dbReference type="ARBA" id="ARBA00023136"/>
    </source>
</evidence>
<feature type="transmembrane region" description="Helical" evidence="6">
    <location>
        <begin position="43"/>
        <end position="62"/>
    </location>
</feature>
<feature type="transmembrane region" description="Helical" evidence="6">
    <location>
        <begin position="16"/>
        <end position="37"/>
    </location>
</feature>
<evidence type="ECO:0000256" key="4">
    <source>
        <dbReference type="ARBA" id="ARBA00022989"/>
    </source>
</evidence>